<accession>A0ABS2H241</accession>
<evidence type="ECO:0000259" key="1">
    <source>
        <dbReference type="Pfam" id="PF01610"/>
    </source>
</evidence>
<dbReference type="Proteomes" id="UP000785625">
    <property type="component" value="Unassembled WGS sequence"/>
</dbReference>
<dbReference type="Pfam" id="PF14690">
    <property type="entry name" value="Zn_ribbon_ISL3"/>
    <property type="match status" value="1"/>
</dbReference>
<evidence type="ECO:0000259" key="2">
    <source>
        <dbReference type="Pfam" id="PF14690"/>
    </source>
</evidence>
<comment type="caution">
    <text evidence="3">The sequence shown here is derived from an EMBL/GenBank/DDBJ whole genome shotgun (WGS) entry which is preliminary data.</text>
</comment>
<dbReference type="InterPro" id="IPR047951">
    <property type="entry name" value="Transpos_ISL3"/>
</dbReference>
<keyword evidence="4" id="KW-1185">Reference proteome</keyword>
<evidence type="ECO:0000313" key="4">
    <source>
        <dbReference type="Proteomes" id="UP000785625"/>
    </source>
</evidence>
<evidence type="ECO:0000313" key="3">
    <source>
        <dbReference type="EMBL" id="MBM6941381.1"/>
    </source>
</evidence>
<dbReference type="RefSeq" id="WP_204785595.1">
    <property type="nucleotide sequence ID" value="NZ_JACJKU010000134.1"/>
</dbReference>
<gene>
    <name evidence="3" type="ORF">H5975_07975</name>
</gene>
<dbReference type="Pfam" id="PF01610">
    <property type="entry name" value="DDE_Tnp_ISL3"/>
    <property type="match status" value="1"/>
</dbReference>
<dbReference type="NCBIfam" id="NF033550">
    <property type="entry name" value="transpos_ISL3"/>
    <property type="match status" value="1"/>
</dbReference>
<protein>
    <submittedName>
        <fullName evidence="3">ISL3 family transposase</fullName>
    </submittedName>
</protein>
<dbReference type="EMBL" id="JACJKU010000134">
    <property type="protein sequence ID" value="MBM6941381.1"/>
    <property type="molecule type" value="Genomic_DNA"/>
</dbReference>
<dbReference type="PANTHER" id="PTHR33498">
    <property type="entry name" value="TRANSPOSASE FOR INSERTION SEQUENCE ELEMENT IS1557"/>
    <property type="match status" value="1"/>
</dbReference>
<organism evidence="3 4">
    <name type="scientific">Limosilactobacillus coleohominis</name>
    <dbReference type="NCBI Taxonomy" id="181675"/>
    <lineage>
        <taxon>Bacteria</taxon>
        <taxon>Bacillati</taxon>
        <taxon>Bacillota</taxon>
        <taxon>Bacilli</taxon>
        <taxon>Lactobacillales</taxon>
        <taxon>Lactobacillaceae</taxon>
        <taxon>Limosilactobacillus</taxon>
    </lineage>
</organism>
<name>A0ABS2H241_9LACO</name>
<sequence>MINDISFLTGIKDPGLKFDQDGIEDTGNLKILHLIKTGECQCPVCGRPMLKNGFRKRPVKIQGLPIANVPTVLLIKKQKYICPSSAICPQTVTKIAPIIGIKAGCRIANNVKQAVTLNLSKNISQKDLGEQYWVSASTVGRIIEACEDDFRPVKGWLPSTIAFDDFKSGRFAPKGMSMILMNPVDHRTIDIMLSRTSRALRTYFYRYFTRRARLTVKLVVVDLYQPYRSVIQELFPNAHIIADHFHVVVQAYRALQKIRIRVMNHYGPGTHEYRALKRFWKLLLQKINSLDNVHYYPRRNFRGAWLSNSEVIDRLLAMSDDLRKAYDYYQTLVDAVDHQRCEEFKSLIKRKLTNLPAELQKVQRTLRHHQKEILRSFKHHLSNGPIEGTNNKIKVIKRTAYGFRNFFRFRLRILMALKNSHLTVITCPKTKNSPSNLVA</sequence>
<proteinExistence type="predicted"/>
<feature type="domain" description="Transposase IS204/IS1001/IS1096/IS1165 zinc-finger" evidence="2">
    <location>
        <begin position="40"/>
        <end position="83"/>
    </location>
</feature>
<reference evidence="3 4" key="1">
    <citation type="journal article" date="2021" name="Sci. Rep.">
        <title>The distribution of antibiotic resistance genes in chicken gut microbiota commensals.</title>
        <authorList>
            <person name="Juricova H."/>
            <person name="Matiasovicova J."/>
            <person name="Kubasova T."/>
            <person name="Cejkova D."/>
            <person name="Rychlik I."/>
        </authorList>
    </citation>
    <scope>NUCLEOTIDE SEQUENCE [LARGE SCALE GENOMIC DNA]</scope>
    <source>
        <strain evidence="3 4">An574</strain>
    </source>
</reference>
<feature type="domain" description="Transposase IS204/IS1001/IS1096/IS1165 DDE" evidence="1">
    <location>
        <begin position="165"/>
        <end position="413"/>
    </location>
</feature>
<dbReference type="InterPro" id="IPR002560">
    <property type="entry name" value="Transposase_DDE"/>
</dbReference>
<dbReference type="InterPro" id="IPR029261">
    <property type="entry name" value="Transposase_Znf"/>
</dbReference>
<dbReference type="PANTHER" id="PTHR33498:SF1">
    <property type="entry name" value="TRANSPOSASE FOR INSERTION SEQUENCE ELEMENT IS1557"/>
    <property type="match status" value="1"/>
</dbReference>